<evidence type="ECO:0000313" key="2">
    <source>
        <dbReference type="Proteomes" id="UP000217141"/>
    </source>
</evidence>
<dbReference type="Pfam" id="PF13711">
    <property type="entry name" value="DUF4160"/>
    <property type="match status" value="1"/>
</dbReference>
<protein>
    <submittedName>
        <fullName evidence="1">DUF4160 domain-containing protein</fullName>
    </submittedName>
</protein>
<gene>
    <name evidence="1" type="ORF">CJD35_07190</name>
</gene>
<dbReference type="InterPro" id="IPR025427">
    <property type="entry name" value="DUF4160"/>
</dbReference>
<proteinExistence type="predicted"/>
<organism evidence="1 2">
    <name type="scientific">Sphingobium xenophagum</name>
    <dbReference type="NCBI Taxonomy" id="121428"/>
    <lineage>
        <taxon>Bacteria</taxon>
        <taxon>Pseudomonadati</taxon>
        <taxon>Pseudomonadota</taxon>
        <taxon>Alphaproteobacteria</taxon>
        <taxon>Sphingomonadales</taxon>
        <taxon>Sphingomonadaceae</taxon>
        <taxon>Sphingobium</taxon>
    </lineage>
</organism>
<dbReference type="AlphaFoldDB" id="A0A249MSB7"/>
<reference evidence="1 2" key="1">
    <citation type="submission" date="2017-08" db="EMBL/GenBank/DDBJ databases">
        <title>Whole Genome Sequence of Sphingobium hydrophobicum C1: Insights into Adaption to the Electronic-waste Contaminated Sediment.</title>
        <authorList>
            <person name="Song D."/>
            <person name="Chen X."/>
            <person name="Xu M."/>
        </authorList>
    </citation>
    <scope>NUCLEOTIDE SEQUENCE [LARGE SCALE GENOMIC DNA]</scope>
    <source>
        <strain evidence="1 2">C1</strain>
    </source>
</reference>
<sequence length="79" mass="9104">MPTVWREANLRIMIYTDDHAPPHVHVFGAGETKIALMGQGEQAQVVRIVGADLRESRRALQIVREKRDYLIEKWNDIHG</sequence>
<accession>A0A249MSB7</accession>
<evidence type="ECO:0000313" key="1">
    <source>
        <dbReference type="EMBL" id="ASY44251.1"/>
    </source>
</evidence>
<dbReference type="RefSeq" id="WP_017183544.1">
    <property type="nucleotide sequence ID" value="NZ_CP076556.1"/>
</dbReference>
<dbReference type="KEGG" id="shyd:CJD35_07190"/>
<dbReference type="Proteomes" id="UP000217141">
    <property type="component" value="Chromosome I"/>
</dbReference>
<name>A0A249MSB7_SPHXE</name>
<dbReference type="EMBL" id="CP022745">
    <property type="protein sequence ID" value="ASY44251.1"/>
    <property type="molecule type" value="Genomic_DNA"/>
</dbReference>